<evidence type="ECO:0000313" key="2">
    <source>
        <dbReference type="Proteomes" id="UP001355206"/>
    </source>
</evidence>
<reference evidence="1 2" key="1">
    <citation type="journal article" date="2012" name="Genet. Mol. Biol.">
        <title>Analysis of 16S rRNA and mxaF genes revealing insights into Methylobacterium niche-specific plant association.</title>
        <authorList>
            <person name="Dourado M.N."/>
            <person name="Andreote F.D."/>
            <person name="Dini-Andreote F."/>
            <person name="Conti R."/>
            <person name="Araujo J.M."/>
            <person name="Araujo W.L."/>
        </authorList>
    </citation>
    <scope>NUCLEOTIDE SEQUENCE [LARGE SCALE GENOMIC DNA]</scope>
    <source>
        <strain evidence="1 2">TC3-10</strain>
    </source>
</reference>
<gene>
    <name evidence="1" type="ORF">MOTC310_02630</name>
</gene>
<proteinExistence type="predicted"/>
<protein>
    <submittedName>
        <fullName evidence="1">Uncharacterized protein</fullName>
    </submittedName>
</protein>
<evidence type="ECO:0000313" key="1">
    <source>
        <dbReference type="EMBL" id="MEE7489425.1"/>
    </source>
</evidence>
<dbReference type="Proteomes" id="UP001355206">
    <property type="component" value="Unassembled WGS sequence"/>
</dbReference>
<sequence length="126" mass="14599">MTHEVFFLEIVTKNDLEDTGNLKARIVPSVKCWCRPGFHAKRLLKFVLVTPETLDQLFDRLRPMLEGLKDSGSIERFVLHPAPSAVVTDHGQLDALAHYLRAGQVEAAERNKTQRLRHLERRQRRF</sequence>
<dbReference type="RefSeq" id="WP_331300702.1">
    <property type="nucleotide sequence ID" value="NZ_MLCA01000001.1"/>
</dbReference>
<dbReference type="EMBL" id="MLCA01000001">
    <property type="protein sequence ID" value="MEE7489425.1"/>
    <property type="molecule type" value="Genomic_DNA"/>
</dbReference>
<organism evidence="1 2">
    <name type="scientific">Methylobacterium oryzae</name>
    <dbReference type="NCBI Taxonomy" id="334852"/>
    <lineage>
        <taxon>Bacteria</taxon>
        <taxon>Pseudomonadati</taxon>
        <taxon>Pseudomonadota</taxon>
        <taxon>Alphaproteobacteria</taxon>
        <taxon>Hyphomicrobiales</taxon>
        <taxon>Methylobacteriaceae</taxon>
        <taxon>Methylobacterium</taxon>
    </lineage>
</organism>
<keyword evidence="2" id="KW-1185">Reference proteome</keyword>
<comment type="caution">
    <text evidence="1">The sequence shown here is derived from an EMBL/GenBank/DDBJ whole genome shotgun (WGS) entry which is preliminary data.</text>
</comment>
<name>A0ABU7TJD9_9HYPH</name>
<accession>A0ABU7TJD9</accession>